<dbReference type="InterPro" id="IPR009060">
    <property type="entry name" value="UBA-like_sf"/>
</dbReference>
<feature type="compositionally biased region" description="Polar residues" evidence="2">
    <location>
        <begin position="424"/>
        <end position="458"/>
    </location>
</feature>
<dbReference type="CDD" id="cd00052">
    <property type="entry name" value="EH"/>
    <property type="match status" value="3"/>
</dbReference>
<dbReference type="InterPro" id="IPR015940">
    <property type="entry name" value="UBA"/>
</dbReference>
<dbReference type="GO" id="GO:0005737">
    <property type="term" value="C:cytoplasm"/>
    <property type="evidence" value="ECO:0007669"/>
    <property type="project" value="TreeGrafter"/>
</dbReference>
<dbReference type="SUPFAM" id="SSF46934">
    <property type="entry name" value="UBA-like"/>
    <property type="match status" value="1"/>
</dbReference>
<dbReference type="GO" id="GO:0006897">
    <property type="term" value="P:endocytosis"/>
    <property type="evidence" value="ECO:0007669"/>
    <property type="project" value="TreeGrafter"/>
</dbReference>
<feature type="compositionally biased region" description="Polar residues" evidence="2">
    <location>
        <begin position="859"/>
        <end position="885"/>
    </location>
</feature>
<feature type="compositionally biased region" description="Low complexity" evidence="2">
    <location>
        <begin position="970"/>
        <end position="991"/>
    </location>
</feature>
<feature type="compositionally biased region" description="Low complexity" evidence="2">
    <location>
        <begin position="1235"/>
        <end position="1249"/>
    </location>
</feature>
<feature type="region of interest" description="Disordered" evidence="2">
    <location>
        <begin position="371"/>
        <end position="544"/>
    </location>
</feature>
<evidence type="ECO:0000259" key="5">
    <source>
        <dbReference type="PROSITE" id="PS50222"/>
    </source>
</evidence>
<dbReference type="OrthoDB" id="524326at2759"/>
<feature type="region of interest" description="Disordered" evidence="2">
    <location>
        <begin position="1003"/>
        <end position="1060"/>
    </location>
</feature>
<feature type="compositionally biased region" description="Low complexity" evidence="2">
    <location>
        <begin position="1142"/>
        <end position="1152"/>
    </location>
</feature>
<evidence type="ECO:0008006" key="8">
    <source>
        <dbReference type="Google" id="ProtNLM"/>
    </source>
</evidence>
<feature type="domain" description="UBA" evidence="3">
    <location>
        <begin position="1338"/>
        <end position="1378"/>
    </location>
</feature>
<reference evidence="7" key="1">
    <citation type="journal article" date="2012" name="Science">
        <title>The Paleozoic origin of enzymatic lignin decomposition reconstructed from 31 fungal genomes.</title>
        <authorList>
            <person name="Floudas D."/>
            <person name="Binder M."/>
            <person name="Riley R."/>
            <person name="Barry K."/>
            <person name="Blanchette R.A."/>
            <person name="Henrissat B."/>
            <person name="Martinez A.T."/>
            <person name="Otillar R."/>
            <person name="Spatafora J.W."/>
            <person name="Yadav J.S."/>
            <person name="Aerts A."/>
            <person name="Benoit I."/>
            <person name="Boyd A."/>
            <person name="Carlson A."/>
            <person name="Copeland A."/>
            <person name="Coutinho P.M."/>
            <person name="de Vries R.P."/>
            <person name="Ferreira P."/>
            <person name="Findley K."/>
            <person name="Foster B."/>
            <person name="Gaskell J."/>
            <person name="Glotzer D."/>
            <person name="Gorecki P."/>
            <person name="Heitman J."/>
            <person name="Hesse C."/>
            <person name="Hori C."/>
            <person name="Igarashi K."/>
            <person name="Jurgens J.A."/>
            <person name="Kallen N."/>
            <person name="Kersten P."/>
            <person name="Kohler A."/>
            <person name="Kuees U."/>
            <person name="Kumar T.K.A."/>
            <person name="Kuo A."/>
            <person name="LaButti K."/>
            <person name="Larrondo L.F."/>
            <person name="Lindquist E."/>
            <person name="Ling A."/>
            <person name="Lombard V."/>
            <person name="Lucas S."/>
            <person name="Lundell T."/>
            <person name="Martin R."/>
            <person name="McLaughlin D.J."/>
            <person name="Morgenstern I."/>
            <person name="Morin E."/>
            <person name="Murat C."/>
            <person name="Nagy L.G."/>
            <person name="Nolan M."/>
            <person name="Ohm R.A."/>
            <person name="Patyshakuliyeva A."/>
            <person name="Rokas A."/>
            <person name="Ruiz-Duenas F.J."/>
            <person name="Sabat G."/>
            <person name="Salamov A."/>
            <person name="Samejima M."/>
            <person name="Schmutz J."/>
            <person name="Slot J.C."/>
            <person name="St John F."/>
            <person name="Stenlid J."/>
            <person name="Sun H."/>
            <person name="Sun S."/>
            <person name="Syed K."/>
            <person name="Tsang A."/>
            <person name="Wiebenga A."/>
            <person name="Young D."/>
            <person name="Pisabarro A."/>
            <person name="Eastwood D.C."/>
            <person name="Martin F."/>
            <person name="Cullen D."/>
            <person name="Grigoriev I.V."/>
            <person name="Hibbett D.S."/>
        </authorList>
    </citation>
    <scope>NUCLEOTIDE SEQUENCE [LARGE SCALE GENOMIC DNA]</scope>
    <source>
        <strain evidence="7">RWD-64-598 SS2</strain>
    </source>
</reference>
<evidence type="ECO:0000259" key="3">
    <source>
        <dbReference type="PROSITE" id="PS50030"/>
    </source>
</evidence>
<dbReference type="PANTHER" id="PTHR11216:SF170">
    <property type="entry name" value="DYNAMIN ASSOCIATED PROTEIN 160, ISOFORM D"/>
    <property type="match status" value="1"/>
</dbReference>
<dbReference type="PANTHER" id="PTHR11216">
    <property type="entry name" value="EH DOMAIN"/>
    <property type="match status" value="1"/>
</dbReference>
<dbReference type="SMART" id="SM00165">
    <property type="entry name" value="UBA"/>
    <property type="match status" value="1"/>
</dbReference>
<dbReference type="Pfam" id="PF00627">
    <property type="entry name" value="UBA"/>
    <property type="match status" value="1"/>
</dbReference>
<gene>
    <name evidence="6" type="ORF">CONPUDRAFT_135123</name>
</gene>
<feature type="domain" description="EH" evidence="4">
    <location>
        <begin position="11"/>
        <end position="96"/>
    </location>
</feature>
<dbReference type="GeneID" id="19200710"/>
<dbReference type="RefSeq" id="XP_007764863.1">
    <property type="nucleotide sequence ID" value="XM_007766673.1"/>
</dbReference>
<feature type="region of interest" description="Disordered" evidence="2">
    <location>
        <begin position="726"/>
        <end position="991"/>
    </location>
</feature>
<dbReference type="GO" id="GO:0005509">
    <property type="term" value="F:calcium ion binding"/>
    <property type="evidence" value="ECO:0007669"/>
    <property type="project" value="InterPro"/>
</dbReference>
<feature type="compositionally biased region" description="Low complexity" evidence="2">
    <location>
        <begin position="243"/>
        <end position="258"/>
    </location>
</feature>
<feature type="region of interest" description="Disordered" evidence="2">
    <location>
        <begin position="1078"/>
        <end position="1337"/>
    </location>
</feature>
<feature type="domain" description="EH" evidence="4">
    <location>
        <begin position="130"/>
        <end position="220"/>
    </location>
</feature>
<dbReference type="Proteomes" id="UP000053558">
    <property type="component" value="Unassembled WGS sequence"/>
</dbReference>
<evidence type="ECO:0000313" key="6">
    <source>
        <dbReference type="EMBL" id="EIW85357.1"/>
    </source>
</evidence>
<comment type="caution">
    <text evidence="6">The sequence shown here is derived from an EMBL/GenBank/DDBJ whole genome shotgun (WGS) entry which is preliminary data.</text>
</comment>
<dbReference type="SUPFAM" id="SSF47473">
    <property type="entry name" value="EF-hand"/>
    <property type="match status" value="3"/>
</dbReference>
<feature type="compositionally biased region" description="Low complexity" evidence="2">
    <location>
        <begin position="945"/>
        <end position="962"/>
    </location>
</feature>
<evidence type="ECO:0000313" key="7">
    <source>
        <dbReference type="Proteomes" id="UP000053558"/>
    </source>
</evidence>
<keyword evidence="7" id="KW-1185">Reference proteome</keyword>
<dbReference type="SMART" id="SM00027">
    <property type="entry name" value="EH"/>
    <property type="match status" value="3"/>
</dbReference>
<evidence type="ECO:0000256" key="1">
    <source>
        <dbReference type="SAM" id="Coils"/>
    </source>
</evidence>
<evidence type="ECO:0000259" key="4">
    <source>
        <dbReference type="PROSITE" id="PS50031"/>
    </source>
</evidence>
<feature type="compositionally biased region" description="Basic and acidic residues" evidence="2">
    <location>
        <begin position="901"/>
        <end position="916"/>
    </location>
</feature>
<feature type="compositionally biased region" description="Polar residues" evidence="2">
    <location>
        <begin position="759"/>
        <end position="772"/>
    </location>
</feature>
<dbReference type="KEGG" id="cput:CONPUDRAFT_135123"/>
<feature type="compositionally biased region" description="Low complexity" evidence="2">
    <location>
        <begin position="1108"/>
        <end position="1129"/>
    </location>
</feature>
<dbReference type="SMART" id="SM00054">
    <property type="entry name" value="EFh"/>
    <property type="match status" value="2"/>
</dbReference>
<accession>A0A5M3N257</accession>
<feature type="compositionally biased region" description="Polar residues" evidence="2">
    <location>
        <begin position="528"/>
        <end position="537"/>
    </location>
</feature>
<proteinExistence type="predicted"/>
<keyword evidence="1" id="KW-0175">Coiled coil</keyword>
<feature type="coiled-coil region" evidence="1">
    <location>
        <begin position="645"/>
        <end position="707"/>
    </location>
</feature>
<evidence type="ECO:0000256" key="2">
    <source>
        <dbReference type="SAM" id="MobiDB-lite"/>
    </source>
</evidence>
<dbReference type="InterPro" id="IPR011992">
    <property type="entry name" value="EF-hand-dom_pair"/>
</dbReference>
<feature type="compositionally biased region" description="Polar residues" evidence="2">
    <location>
        <begin position="1196"/>
        <end position="1207"/>
    </location>
</feature>
<sequence>MASTFNPTHAELALVNHIFAKADTQQIGILTGDVAVKIFGGAKLQASVLGEIWAIADEDNNGFLTKKGVAVAVRLMGHAQKGEKVSTALLSRPGPLVNIEGFQAPLAPQSTGMSIPKSPPPGLPPLTPQDKTKFLRLFQNCGPVNGLVSGEKARDVFVKSKLPVDKLSQIWTLCDTQDRGLLDSTDFTIAMYLIQGTMSGALSFIPTTLPPGLYEQAGGRQHDGVASHATGSSLHSPVPPGGAFPAAPRAPQRPLHPQSTGPAAPPLPSRPPAGSNFAPAVPPFPSIQTNNMQWDVTPAEKASSDQFFDTLDTQKRGFIEGDVAVPFMLQSKLSEDVLAQVWDLADINNDGRLTRDGFAVGMHLIQGKLTGKEVPSSLPPSLVPPSMRGANAGAMSSPFGAPAPKPQEPARDLLWDDSPPPSAGVSQPPSILQPQSTGTMLQPQSTGSILQPQSTGQRGPSAQSSAFAMPSSFAPPQPQPQPQPQLQLQAPATDPFGSSSFGNDLLGDDDDVQPSQQPVQEKAAEIGNVQNQLNSTNASAKSAKAAREELEATLAAQASQLSALQTQLTTAKASYETEMNLLSTLRERHTAQTEEINKVRQELISAESDLSAIRVEKTEIEGAFLRDKEEVRDLNRRMTETTAGIAQIKGEVEKAKKNAKQQKGLLAIARKQLATKETEKVKADAELREAEAEVVAATKEREEAEAEAQKVVAGGAASVAAADTSIDGMSIGRSKSPVDSLSMAVSQPLPLSPDVTGGVPTSPSASLKSNNPFERLAMTSGLSTPRPQSPFMPFANASVPTPTVQPTPAKPEAESEDDPFGLSSSFSAEEPKVDDKVPEPKTPQMPGGMFGDDSDIVASPTTDSFMTPGTSPAQPKPSTMDQAASQFPALEEMSTMALTPKAEEHETDLNAHLKELDVDESDSDSDSDDDDKPLSTPKAPESEAAKAAAAAEPAPTVTPSSAFSFEDAFGAGEAVQPAAQPQAEEAQKAVPLAAKPAADVFGAPAEKPAAADDWMSMANGPSGGAEQQRKGSALENFDEAFGKMPSTGHDSNDSSKFTFDSTFDDNFDFASASATSAAAPGAASAFPPPPAAQHANGHALFGDKASMPAGAGQPAANGQAQQGPGLQNQTSISFDDAFMVGSPSASAPAPSAQAVKQDAPAISFDDVFGGDGANALKLDNSFASPTIPSSNPTPTFNANGGAPTTNVFAPPPGSPPASSDGARAFPGALTPPTSPRASSSRSSGPERAASPPPRVGSPRIQRPSTSSSQKDGKEHDHPREKPAPPPRHSKLSIRLPFGKKKKQDAAAAASAAPPMPPSSLGHQLAPLEEPSNVTPAVEDDVEPVKQLAAMGFSRNQAVAALEAHDYDVQRALNTLLGAQ</sequence>
<dbReference type="Pfam" id="PF12763">
    <property type="entry name" value="EH"/>
    <property type="match status" value="3"/>
</dbReference>
<feature type="compositionally biased region" description="Low complexity" evidence="2">
    <location>
        <begin position="460"/>
        <end position="472"/>
    </location>
</feature>
<feature type="compositionally biased region" description="Low complexity" evidence="2">
    <location>
        <begin position="1184"/>
        <end position="1195"/>
    </location>
</feature>
<feature type="compositionally biased region" description="Basic residues" evidence="2">
    <location>
        <begin position="1287"/>
        <end position="1302"/>
    </location>
</feature>
<feature type="compositionally biased region" description="Pro residues" evidence="2">
    <location>
        <begin position="473"/>
        <end position="483"/>
    </location>
</feature>
<dbReference type="PROSITE" id="PS50031">
    <property type="entry name" value="EH"/>
    <property type="match status" value="3"/>
</dbReference>
<dbReference type="GO" id="GO:0016197">
    <property type="term" value="P:endosomal transport"/>
    <property type="evidence" value="ECO:0007669"/>
    <property type="project" value="TreeGrafter"/>
</dbReference>
<feature type="compositionally biased region" description="Basic and acidic residues" evidence="2">
    <location>
        <begin position="829"/>
        <end position="839"/>
    </location>
</feature>
<dbReference type="PROSITE" id="PS50030">
    <property type="entry name" value="UBA"/>
    <property type="match status" value="1"/>
</dbReference>
<dbReference type="CDD" id="cd14270">
    <property type="entry name" value="UBA"/>
    <property type="match status" value="1"/>
</dbReference>
<organism evidence="6 7">
    <name type="scientific">Coniophora puteana (strain RWD-64-598)</name>
    <name type="common">Brown rot fungus</name>
    <dbReference type="NCBI Taxonomy" id="741705"/>
    <lineage>
        <taxon>Eukaryota</taxon>
        <taxon>Fungi</taxon>
        <taxon>Dikarya</taxon>
        <taxon>Basidiomycota</taxon>
        <taxon>Agaricomycotina</taxon>
        <taxon>Agaricomycetes</taxon>
        <taxon>Agaricomycetidae</taxon>
        <taxon>Boletales</taxon>
        <taxon>Coniophorineae</taxon>
        <taxon>Coniophoraceae</taxon>
        <taxon>Coniophora</taxon>
    </lineage>
</organism>
<feature type="compositionally biased region" description="Basic and acidic residues" evidence="2">
    <location>
        <begin position="1270"/>
        <end position="1282"/>
    </location>
</feature>
<dbReference type="InterPro" id="IPR002048">
    <property type="entry name" value="EF_hand_dom"/>
</dbReference>
<dbReference type="PROSITE" id="PS50222">
    <property type="entry name" value="EF_HAND_2"/>
    <property type="match status" value="1"/>
</dbReference>
<feature type="region of interest" description="Disordered" evidence="2">
    <location>
        <begin position="214"/>
        <end position="283"/>
    </location>
</feature>
<dbReference type="Gene3D" id="1.10.8.10">
    <property type="entry name" value="DNA helicase RuvA subunit, C-terminal domain"/>
    <property type="match status" value="1"/>
</dbReference>
<protein>
    <recommendedName>
        <fullName evidence="8">EF-hand</fullName>
    </recommendedName>
</protein>
<dbReference type="Gene3D" id="1.10.238.10">
    <property type="entry name" value="EF-hand"/>
    <property type="match status" value="3"/>
</dbReference>
<dbReference type="EMBL" id="JH711574">
    <property type="protein sequence ID" value="EIW85357.1"/>
    <property type="molecule type" value="Genomic_DNA"/>
</dbReference>
<feature type="domain" description="EF-hand" evidence="5">
    <location>
        <begin position="333"/>
        <end position="368"/>
    </location>
</feature>
<dbReference type="OMA" id="MSKFTPT"/>
<name>A0A5M3N257_CONPW</name>
<dbReference type="GO" id="GO:0005886">
    <property type="term" value="C:plasma membrane"/>
    <property type="evidence" value="ECO:0007669"/>
    <property type="project" value="TreeGrafter"/>
</dbReference>
<feature type="compositionally biased region" description="Acidic residues" evidence="2">
    <location>
        <begin position="917"/>
        <end position="931"/>
    </location>
</feature>
<feature type="domain" description="EH" evidence="4">
    <location>
        <begin position="300"/>
        <end position="389"/>
    </location>
</feature>
<dbReference type="InterPro" id="IPR000261">
    <property type="entry name" value="EH_dom"/>
</dbReference>